<gene>
    <name evidence="2" type="ORF">C1SCF055_LOCUS38641</name>
</gene>
<reference evidence="3 4" key="2">
    <citation type="submission" date="2024-05" db="EMBL/GenBank/DDBJ databases">
        <authorList>
            <person name="Chen Y."/>
            <person name="Shah S."/>
            <person name="Dougan E. K."/>
            <person name="Thang M."/>
            <person name="Chan C."/>
        </authorList>
    </citation>
    <scope>NUCLEOTIDE SEQUENCE [LARGE SCALE GENOMIC DNA]</scope>
</reference>
<feature type="region of interest" description="Disordered" evidence="1">
    <location>
        <begin position="1"/>
        <end position="20"/>
    </location>
</feature>
<dbReference type="EMBL" id="CAMXCT020005990">
    <property type="protein sequence ID" value="CAL1167061.1"/>
    <property type="molecule type" value="Genomic_DNA"/>
</dbReference>
<dbReference type="AlphaFoldDB" id="A0A9P1DP41"/>
<evidence type="ECO:0000313" key="3">
    <source>
        <dbReference type="EMBL" id="CAL4800998.1"/>
    </source>
</evidence>
<dbReference type="EMBL" id="CAMXCT030005990">
    <property type="protein sequence ID" value="CAL4800998.1"/>
    <property type="molecule type" value="Genomic_DNA"/>
</dbReference>
<comment type="caution">
    <text evidence="2">The sequence shown here is derived from an EMBL/GenBank/DDBJ whole genome shotgun (WGS) entry which is preliminary data.</text>
</comment>
<dbReference type="Proteomes" id="UP001152797">
    <property type="component" value="Unassembled WGS sequence"/>
</dbReference>
<organism evidence="2">
    <name type="scientific">Cladocopium goreaui</name>
    <dbReference type="NCBI Taxonomy" id="2562237"/>
    <lineage>
        <taxon>Eukaryota</taxon>
        <taxon>Sar</taxon>
        <taxon>Alveolata</taxon>
        <taxon>Dinophyceae</taxon>
        <taxon>Suessiales</taxon>
        <taxon>Symbiodiniaceae</taxon>
        <taxon>Cladocopium</taxon>
    </lineage>
</organism>
<evidence type="ECO:0000313" key="2">
    <source>
        <dbReference type="EMBL" id="CAI4013686.1"/>
    </source>
</evidence>
<proteinExistence type="predicted"/>
<keyword evidence="4" id="KW-1185">Reference proteome</keyword>
<name>A0A9P1DP41_9DINO</name>
<reference evidence="2" key="1">
    <citation type="submission" date="2022-10" db="EMBL/GenBank/DDBJ databases">
        <authorList>
            <person name="Chen Y."/>
            <person name="Dougan E. K."/>
            <person name="Chan C."/>
            <person name="Rhodes N."/>
            <person name="Thang M."/>
        </authorList>
    </citation>
    <scope>NUCLEOTIDE SEQUENCE</scope>
</reference>
<dbReference type="EMBL" id="CAMXCT010005990">
    <property type="protein sequence ID" value="CAI4013686.1"/>
    <property type="molecule type" value="Genomic_DNA"/>
</dbReference>
<accession>A0A9P1DP41</accession>
<evidence type="ECO:0000256" key="1">
    <source>
        <dbReference type="SAM" id="MobiDB-lite"/>
    </source>
</evidence>
<sequence>MARRPQRSSGVVTEPGSMESKRAIISNAMDQPGAAVRMMQLHVAETDHPLAWVLSFDVGGPFAPGRHHDRVYPRYMLPANLTVPVLNDLPLIAGSRPKEESLQVADQPDELDVLGAQLHDDDVDLFKMESPLVVEGQEIMKTRPMLSPSRLFNLSVKQVLGRLKIRVKMLKFLCRRMLTRMMWRKQAKVADLQRFRIVNLPVAIPLTSRRESHVVEAAATLYSKWHGVAEWPKSSMATTPGDEPAQNGRVEQLIGGLKRDVRVPLKAASLDESYWPLALRHAAELKFRRVLSQLGASTPKLLPFGCQVLVRTKIWRQRAQPWKWPMESATALGPASSMSLSSSGHWVEVDNGRVGFRATVVVKPSFHATQEAGIVPLQAPQQVHHLVDDDEVYSPSYAPEHLDNDMADVAMDDNTGDLNASGHVHALPIQRVPAEQCGRPALPWGTATNVASSWLLHLLPQYSCAVPAQLVD</sequence>
<protein>
    <submittedName>
        <fullName evidence="3">Transposon Ty2-C Gag-Pol polyprotein</fullName>
    </submittedName>
</protein>
<evidence type="ECO:0000313" key="4">
    <source>
        <dbReference type="Proteomes" id="UP001152797"/>
    </source>
</evidence>